<protein>
    <submittedName>
        <fullName evidence="1">Uncharacterized protein</fullName>
    </submittedName>
</protein>
<dbReference type="AlphaFoldDB" id="A0A376GDW2"/>
<dbReference type="EMBL" id="UFXS01000001">
    <property type="protein sequence ID" value="STD58554.1"/>
    <property type="molecule type" value="Genomic_DNA"/>
</dbReference>
<gene>
    <name evidence="1" type="ORF">NCTC13456_02178</name>
</gene>
<proteinExistence type="predicted"/>
<evidence type="ECO:0000313" key="2">
    <source>
        <dbReference type="Proteomes" id="UP000254737"/>
    </source>
</evidence>
<reference evidence="1 2" key="1">
    <citation type="submission" date="2018-06" db="EMBL/GenBank/DDBJ databases">
        <authorList>
            <consortium name="Pathogen Informatics"/>
            <person name="Doyle S."/>
        </authorList>
    </citation>
    <scope>NUCLEOTIDE SEQUENCE [LARGE SCALE GENOMIC DNA]</scope>
    <source>
        <strain evidence="1 2">NCTC13456</strain>
    </source>
</reference>
<evidence type="ECO:0000313" key="1">
    <source>
        <dbReference type="EMBL" id="STD58554.1"/>
    </source>
</evidence>
<accession>A0A376GDW2</accession>
<dbReference type="Proteomes" id="UP000254737">
    <property type="component" value="Unassembled WGS sequence"/>
</dbReference>
<dbReference type="RefSeq" id="WP_115000488.1">
    <property type="nucleotide sequence ID" value="NZ_UFXS01000001.1"/>
</dbReference>
<organism evidence="1 2">
    <name type="scientific">Empedobacter falsenii</name>
    <dbReference type="NCBI Taxonomy" id="343874"/>
    <lineage>
        <taxon>Bacteria</taxon>
        <taxon>Pseudomonadati</taxon>
        <taxon>Bacteroidota</taxon>
        <taxon>Flavobacteriia</taxon>
        <taxon>Flavobacteriales</taxon>
        <taxon>Weeksellaceae</taxon>
        <taxon>Empedobacter</taxon>
    </lineage>
</organism>
<sequence length="99" mass="11354">MVLGFISNLILEENFDEENNYIDNKETILSNKSTRFFHVLNANTDNLNNKKLYGGSAFKGAYEYIRKIFDKTISDSLEPEASGITLNNEVELEEIQNLE</sequence>
<name>A0A376GDW2_9FLAO</name>